<comment type="caution">
    <text evidence="2">The sequence shown here is derived from an EMBL/GenBank/DDBJ whole genome shotgun (WGS) entry which is preliminary data.</text>
</comment>
<feature type="transmembrane region" description="Helical" evidence="1">
    <location>
        <begin position="12"/>
        <end position="38"/>
    </location>
</feature>
<proteinExistence type="predicted"/>
<dbReference type="RefSeq" id="WP_310053961.1">
    <property type="nucleotide sequence ID" value="NZ_JAVDVW010000002.1"/>
</dbReference>
<evidence type="ECO:0000313" key="3">
    <source>
        <dbReference type="Proteomes" id="UP001267878"/>
    </source>
</evidence>
<evidence type="ECO:0000256" key="1">
    <source>
        <dbReference type="SAM" id="Phobius"/>
    </source>
</evidence>
<keyword evidence="1" id="KW-1133">Transmembrane helix</keyword>
<keyword evidence="1" id="KW-0812">Transmembrane</keyword>
<dbReference type="EMBL" id="JAVDVW010000002">
    <property type="protein sequence ID" value="MDR7099632.1"/>
    <property type="molecule type" value="Genomic_DNA"/>
</dbReference>
<name>A0ABU1VQA2_9GAMM</name>
<feature type="transmembrane region" description="Helical" evidence="1">
    <location>
        <begin position="100"/>
        <end position="119"/>
    </location>
</feature>
<feature type="transmembrane region" description="Helical" evidence="1">
    <location>
        <begin position="64"/>
        <end position="88"/>
    </location>
</feature>
<reference evidence="2 3" key="1">
    <citation type="submission" date="2023-07" db="EMBL/GenBank/DDBJ databases">
        <title>Sorghum-associated microbial communities from plants grown in Nebraska, USA.</title>
        <authorList>
            <person name="Schachtman D."/>
        </authorList>
    </citation>
    <scope>NUCLEOTIDE SEQUENCE [LARGE SCALE GENOMIC DNA]</scope>
    <source>
        <strain evidence="2 3">BE187</strain>
    </source>
</reference>
<protein>
    <submittedName>
        <fullName evidence="2">Membrane protein YagU involved in acid resistance</fullName>
    </submittedName>
</protein>
<accession>A0ABU1VQA2</accession>
<feature type="transmembrane region" description="Helical" evidence="1">
    <location>
        <begin position="131"/>
        <end position="153"/>
    </location>
</feature>
<evidence type="ECO:0000313" key="2">
    <source>
        <dbReference type="EMBL" id="MDR7099632.1"/>
    </source>
</evidence>
<organism evidence="2 3">
    <name type="scientific">Agrilutibacter niabensis</name>
    <dbReference type="NCBI Taxonomy" id="380628"/>
    <lineage>
        <taxon>Bacteria</taxon>
        <taxon>Pseudomonadati</taxon>
        <taxon>Pseudomonadota</taxon>
        <taxon>Gammaproteobacteria</taxon>
        <taxon>Lysobacterales</taxon>
        <taxon>Lysobacteraceae</taxon>
        <taxon>Agrilutibacter</taxon>
    </lineage>
</organism>
<dbReference type="Proteomes" id="UP001267878">
    <property type="component" value="Unassembled WGS sequence"/>
</dbReference>
<keyword evidence="1" id="KW-0472">Membrane</keyword>
<sequence length="161" mass="17538">MSTLNTAQSRPAAFHVIAGGLTLATIDLIYACSFWAWLRHVSPVRLLQYIASGAIGQASFDGGIATALLGAGLHYFIATMMVLAYYLASRRYHALAQHPVLYGVPYGLLLWAVMTHVVVPLSRAQPSAHPLMLAMVSNFLMHLLFGVICVVFARRALGLRQ</sequence>
<gene>
    <name evidence="2" type="ORF">J2X04_002013</name>
</gene>
<keyword evidence="3" id="KW-1185">Reference proteome</keyword>